<organism evidence="1">
    <name type="scientific">marine sediment metagenome</name>
    <dbReference type="NCBI Taxonomy" id="412755"/>
    <lineage>
        <taxon>unclassified sequences</taxon>
        <taxon>metagenomes</taxon>
        <taxon>ecological metagenomes</taxon>
    </lineage>
</organism>
<dbReference type="EMBL" id="LAZR01047037">
    <property type="protein sequence ID" value="KKK95153.1"/>
    <property type="molecule type" value="Genomic_DNA"/>
</dbReference>
<dbReference type="AlphaFoldDB" id="A0A0F8ZMT3"/>
<evidence type="ECO:0008006" key="2">
    <source>
        <dbReference type="Google" id="ProtNLM"/>
    </source>
</evidence>
<dbReference type="InterPro" id="IPR029044">
    <property type="entry name" value="Nucleotide-diphossugar_trans"/>
</dbReference>
<name>A0A0F8ZMT3_9ZZZZ</name>
<evidence type="ECO:0000313" key="1">
    <source>
        <dbReference type="EMBL" id="KKK95153.1"/>
    </source>
</evidence>
<dbReference type="Gene3D" id="3.90.550.10">
    <property type="entry name" value="Spore Coat Polysaccharide Biosynthesis Protein SpsA, Chain A"/>
    <property type="match status" value="1"/>
</dbReference>
<gene>
    <name evidence="1" type="ORF">LCGC14_2675670</name>
</gene>
<dbReference type="SUPFAM" id="SSF53448">
    <property type="entry name" value="Nucleotide-diphospho-sugar transferases"/>
    <property type="match status" value="1"/>
</dbReference>
<reference evidence="1" key="1">
    <citation type="journal article" date="2015" name="Nature">
        <title>Complex archaea that bridge the gap between prokaryotes and eukaryotes.</title>
        <authorList>
            <person name="Spang A."/>
            <person name="Saw J.H."/>
            <person name="Jorgensen S.L."/>
            <person name="Zaremba-Niedzwiedzka K."/>
            <person name="Martijn J."/>
            <person name="Lind A.E."/>
            <person name="van Eijk R."/>
            <person name="Schleper C."/>
            <person name="Guy L."/>
            <person name="Ettema T.J."/>
        </authorList>
    </citation>
    <scope>NUCLEOTIDE SEQUENCE</scope>
</reference>
<proteinExistence type="predicted"/>
<sequence>MVDTLDFLILSRNRGTILRRCLYSIMATCDVPYRITVAFDDDPDWRAIENIAPQAARILLRPRHYYVRGVNALFQHARTCTPEMDFFVLLNDDVEFVVSGWAEGIIDFLKKQAPDGEGIVVLDEPEKCANYLSRVSFFDKHFDGLLAEPCYTMYYSDSELMERTKALGRYSHGTLSLKTDSGEVHAKVLRHHEVDDYTRTEVNRWHKSDRETFERRMRSE</sequence>
<comment type="caution">
    <text evidence="1">The sequence shown here is derived from an EMBL/GenBank/DDBJ whole genome shotgun (WGS) entry which is preliminary data.</text>
</comment>
<accession>A0A0F8ZMT3</accession>
<protein>
    <recommendedName>
        <fullName evidence="2">Glycosyltransferase 2-like domain-containing protein</fullName>
    </recommendedName>
</protein>